<dbReference type="PANTHER" id="PTHR45138">
    <property type="entry name" value="REGULATORY COMPONENTS OF SENSORY TRANSDUCTION SYSTEM"/>
    <property type="match status" value="1"/>
</dbReference>
<dbReference type="SUPFAM" id="SSF55781">
    <property type="entry name" value="GAF domain-like"/>
    <property type="match status" value="1"/>
</dbReference>
<accession>I4B242</accession>
<dbReference type="NCBIfam" id="TIGR00254">
    <property type="entry name" value="GGDEF"/>
    <property type="match status" value="1"/>
</dbReference>
<dbReference type="SMART" id="SM00267">
    <property type="entry name" value="GGDEF"/>
    <property type="match status" value="1"/>
</dbReference>
<evidence type="ECO:0000313" key="4">
    <source>
        <dbReference type="EMBL" id="AFM11349.1"/>
    </source>
</evidence>
<evidence type="ECO:0000256" key="1">
    <source>
        <dbReference type="ARBA" id="ARBA00012528"/>
    </source>
</evidence>
<dbReference type="Pfam" id="PF00990">
    <property type="entry name" value="GGDEF"/>
    <property type="match status" value="1"/>
</dbReference>
<reference evidence="4 5" key="1">
    <citation type="submission" date="2012-06" db="EMBL/GenBank/DDBJ databases">
        <title>The complete chromosome of genome of Turneriella parva DSM 21527.</title>
        <authorList>
            <consortium name="US DOE Joint Genome Institute (JGI-PGF)"/>
            <person name="Lucas S."/>
            <person name="Han J."/>
            <person name="Lapidus A."/>
            <person name="Bruce D."/>
            <person name="Goodwin L."/>
            <person name="Pitluck S."/>
            <person name="Peters L."/>
            <person name="Kyrpides N."/>
            <person name="Mavromatis K."/>
            <person name="Ivanova N."/>
            <person name="Mikhailova N."/>
            <person name="Chertkov O."/>
            <person name="Detter J.C."/>
            <person name="Tapia R."/>
            <person name="Han C."/>
            <person name="Land M."/>
            <person name="Hauser L."/>
            <person name="Markowitz V."/>
            <person name="Cheng J.-F."/>
            <person name="Hugenholtz P."/>
            <person name="Woyke T."/>
            <person name="Wu D."/>
            <person name="Gronow S."/>
            <person name="Wellnitz S."/>
            <person name="Brambilla E."/>
            <person name="Klenk H.-P."/>
            <person name="Eisen J.A."/>
        </authorList>
    </citation>
    <scope>NUCLEOTIDE SEQUENCE [LARGE SCALE GENOMIC DNA]</scope>
    <source>
        <strain evidence="5">ATCC BAA-1111 / DSM 21527 / NCTC 11395 / H</strain>
    </source>
</reference>
<dbReference type="EC" id="2.7.7.65" evidence="1"/>
<dbReference type="FunFam" id="3.30.70.270:FF:000001">
    <property type="entry name" value="Diguanylate cyclase domain protein"/>
    <property type="match status" value="1"/>
</dbReference>
<gene>
    <name evidence="4" type="ordered locus">Turpa_0698</name>
</gene>
<comment type="catalytic activity">
    <reaction evidence="2">
        <text>2 GTP = 3',3'-c-di-GMP + 2 diphosphate</text>
        <dbReference type="Rhea" id="RHEA:24898"/>
        <dbReference type="ChEBI" id="CHEBI:33019"/>
        <dbReference type="ChEBI" id="CHEBI:37565"/>
        <dbReference type="ChEBI" id="CHEBI:58805"/>
        <dbReference type="EC" id="2.7.7.65"/>
    </reaction>
</comment>
<dbReference type="AlphaFoldDB" id="I4B242"/>
<dbReference type="Gene3D" id="3.30.70.270">
    <property type="match status" value="1"/>
</dbReference>
<feature type="domain" description="GGDEF" evidence="3">
    <location>
        <begin position="234"/>
        <end position="362"/>
    </location>
</feature>
<dbReference type="InterPro" id="IPR000160">
    <property type="entry name" value="GGDEF_dom"/>
</dbReference>
<evidence type="ECO:0000259" key="3">
    <source>
        <dbReference type="PROSITE" id="PS50887"/>
    </source>
</evidence>
<dbReference type="CDD" id="cd01949">
    <property type="entry name" value="GGDEF"/>
    <property type="match status" value="1"/>
</dbReference>
<name>I4B242_TURPD</name>
<dbReference type="STRING" id="869212.Turpa_0698"/>
<dbReference type="KEGG" id="tpx:Turpa_0698"/>
<dbReference type="PROSITE" id="PS50887">
    <property type="entry name" value="GGDEF"/>
    <property type="match status" value="1"/>
</dbReference>
<dbReference type="RefSeq" id="WP_014801867.1">
    <property type="nucleotide sequence ID" value="NC_018020.1"/>
</dbReference>
<dbReference type="HOGENOM" id="CLU_764925_0_0_12"/>
<evidence type="ECO:0000313" key="5">
    <source>
        <dbReference type="Proteomes" id="UP000006048"/>
    </source>
</evidence>
<dbReference type="Gene3D" id="3.30.450.40">
    <property type="match status" value="1"/>
</dbReference>
<dbReference type="SUPFAM" id="SSF55073">
    <property type="entry name" value="Nucleotide cyclase"/>
    <property type="match status" value="1"/>
</dbReference>
<dbReference type="PANTHER" id="PTHR45138:SF9">
    <property type="entry name" value="DIGUANYLATE CYCLASE DGCM-RELATED"/>
    <property type="match status" value="1"/>
</dbReference>
<dbReference type="EMBL" id="CP002959">
    <property type="protein sequence ID" value="AFM11349.1"/>
    <property type="molecule type" value="Genomic_DNA"/>
</dbReference>
<protein>
    <recommendedName>
        <fullName evidence="1">diguanylate cyclase</fullName>
        <ecNumber evidence="1">2.7.7.65</ecNumber>
    </recommendedName>
</protein>
<sequence>MQIKDIIRHHDLPNHEPCRSLVDELRRSNLAAITQNLKLLSYFELGKSLHSSTKLSEVFEDVIIQIRLITKVNKAFIVLHQANKNHEQLVFTTNKQNRVREFRLSQEKAARFMTLTENHVAVIRSFENMKQIWDNKPQIADSESRDGILVLVCPIVVRKKRLGDFVLMGGRFLDIFGQNDIYLFSSFAEQLGHAIINSQYYQWSFKDSLTGLYVRRQLDEKFAQLVEEFQLKRRSFSLILIDFDFFKQINDEFGHSAGDQVLRDFSSFLVGQLRDKDIPIRYGGEEFAVLLPDASAELAKRVADRLSENLVDFTFSTGRKHTISQGVAEYRGELHLDAFIVRADRALYQAKTSGRNRIVVAD</sequence>
<evidence type="ECO:0000256" key="2">
    <source>
        <dbReference type="ARBA" id="ARBA00034247"/>
    </source>
</evidence>
<proteinExistence type="predicted"/>
<dbReference type="InterPro" id="IPR029016">
    <property type="entry name" value="GAF-like_dom_sf"/>
</dbReference>
<dbReference type="OrthoDB" id="9807794at2"/>
<dbReference type="GO" id="GO:0052621">
    <property type="term" value="F:diguanylate cyclase activity"/>
    <property type="evidence" value="ECO:0007669"/>
    <property type="project" value="UniProtKB-EC"/>
</dbReference>
<keyword evidence="5" id="KW-1185">Reference proteome</keyword>
<organism evidence="4 5">
    <name type="scientific">Turneriella parva (strain ATCC BAA-1111 / DSM 21527 / NCTC 11395 / H)</name>
    <name type="common">Leptospira parva</name>
    <dbReference type="NCBI Taxonomy" id="869212"/>
    <lineage>
        <taxon>Bacteria</taxon>
        <taxon>Pseudomonadati</taxon>
        <taxon>Spirochaetota</taxon>
        <taxon>Spirochaetia</taxon>
        <taxon>Leptospirales</taxon>
        <taxon>Leptospiraceae</taxon>
        <taxon>Turneriella</taxon>
    </lineage>
</organism>
<dbReference type="Proteomes" id="UP000006048">
    <property type="component" value="Chromosome"/>
</dbReference>
<dbReference type="InterPro" id="IPR029787">
    <property type="entry name" value="Nucleotide_cyclase"/>
</dbReference>
<dbReference type="InterPro" id="IPR043128">
    <property type="entry name" value="Rev_trsase/Diguanyl_cyclase"/>
</dbReference>
<dbReference type="InterPro" id="IPR050469">
    <property type="entry name" value="Diguanylate_Cyclase"/>
</dbReference>